<dbReference type="EMBL" id="CP023819">
    <property type="protein sequence ID" value="ATL88934.1"/>
    <property type="molecule type" value="Genomic_DNA"/>
</dbReference>
<proteinExistence type="predicted"/>
<evidence type="ECO:0000313" key="1">
    <source>
        <dbReference type="EMBL" id="ATL88934.1"/>
    </source>
</evidence>
<dbReference type="Proteomes" id="UP000223709">
    <property type="component" value="Chromosome"/>
</dbReference>
<organism evidence="1 2">
    <name type="scientific">Faecalibacterium prausnitzii</name>
    <dbReference type="NCBI Taxonomy" id="853"/>
    <lineage>
        <taxon>Bacteria</taxon>
        <taxon>Bacillati</taxon>
        <taxon>Bacillota</taxon>
        <taxon>Clostridia</taxon>
        <taxon>Eubacteriales</taxon>
        <taxon>Oscillospiraceae</taxon>
        <taxon>Faecalibacterium</taxon>
    </lineage>
</organism>
<dbReference type="RefSeq" id="WP_098922242.1">
    <property type="nucleotide sequence ID" value="NZ_CP023819.1"/>
</dbReference>
<name>A0A291T728_9FIRM</name>
<dbReference type="AlphaFoldDB" id="A0A291T728"/>
<evidence type="ECO:0000313" key="2">
    <source>
        <dbReference type="Proteomes" id="UP000223709"/>
    </source>
</evidence>
<accession>A0A291T728</accession>
<gene>
    <name evidence="1" type="ORF">CRH10_00705</name>
</gene>
<protein>
    <submittedName>
        <fullName evidence="1">Uncharacterized protein</fullName>
    </submittedName>
</protein>
<sequence length="337" mass="37357">MEWKVYFEDNPGCHRPHRGRPGQEVSCGAHSAWGGQHFIIPAIYLCGKGLVVDICRRVEREAIEAHYQKLAAYEGMDIDECPPEVVELAEAEDPFGSFDYLPSAAINGKTVEYSRGAGEYYNPLRSEEEIVCSGEQAARDIVKHYGLDPEQGWDLRQWSFPWATKHRPAHITGLTLTFAQREQPAEAVQFTAAPGKVVEFAHPVTGVPCVLTVKDLKPARMPESDLPHMGPPMEWPREFVEMTYTLTPAVTTGWVQVNDCASSDKPIRKSDAPTEDGAIGIIGGADGPTAIFVSGKQQGDTRTACSSLHFAPVEPENIRWKVTYYQKQFPDETIALL</sequence>
<reference evidence="1 2" key="1">
    <citation type="submission" date="2017-10" db="EMBL/GenBank/DDBJ databases">
        <title>Complete Genome Sequence of Faecalibacterium prausnitzii isolated from the gut of healthy adult Indian.</title>
        <authorList>
            <person name="Bag S."/>
            <person name="Ghosh T.S."/>
            <person name="Das B."/>
        </authorList>
    </citation>
    <scope>NUCLEOTIDE SEQUENCE [LARGE SCALE GENOMIC DNA]</scope>
    <source>
        <strain evidence="1 2">Indica</strain>
    </source>
</reference>